<organism evidence="20 21">
    <name type="scientific">Patella caerulea</name>
    <name type="common">Rayed Mediterranean limpet</name>
    <dbReference type="NCBI Taxonomy" id="87958"/>
    <lineage>
        <taxon>Eukaryota</taxon>
        <taxon>Metazoa</taxon>
        <taxon>Spiralia</taxon>
        <taxon>Lophotrochozoa</taxon>
        <taxon>Mollusca</taxon>
        <taxon>Gastropoda</taxon>
        <taxon>Patellogastropoda</taxon>
        <taxon>Patelloidea</taxon>
        <taxon>Patellidae</taxon>
        <taxon>Patella</taxon>
    </lineage>
</organism>
<dbReference type="EMBL" id="JAZGQO010000021">
    <property type="protein sequence ID" value="KAK6165703.1"/>
    <property type="molecule type" value="Genomic_DNA"/>
</dbReference>
<name>A0AAN8G5Q7_PATCE</name>
<evidence type="ECO:0000256" key="3">
    <source>
        <dbReference type="ARBA" id="ARBA00004394"/>
    </source>
</evidence>
<evidence type="ECO:0000256" key="8">
    <source>
        <dbReference type="ARBA" id="ARBA00022692"/>
    </source>
</evidence>
<keyword evidence="8 18" id="KW-0812">Transmembrane</keyword>
<evidence type="ECO:0000256" key="17">
    <source>
        <dbReference type="ARBA" id="ARBA00023329"/>
    </source>
</evidence>
<evidence type="ECO:0000256" key="15">
    <source>
        <dbReference type="ARBA" id="ARBA00023136"/>
    </source>
</evidence>
<keyword evidence="16" id="KW-1015">Disulfide bond</keyword>
<dbReference type="GO" id="GO:0015031">
    <property type="term" value="P:protein transport"/>
    <property type="evidence" value="ECO:0007669"/>
    <property type="project" value="UniProtKB-KW"/>
</dbReference>
<dbReference type="InterPro" id="IPR018939">
    <property type="entry name" value="Autophagy-rel_prot_27"/>
</dbReference>
<keyword evidence="13" id="KW-0333">Golgi apparatus</keyword>
<dbReference type="InterPro" id="IPR009011">
    <property type="entry name" value="Man6P_isomerase_rcpt-bd_dom_sf"/>
</dbReference>
<keyword evidence="15 18" id="KW-0472">Membrane</keyword>
<dbReference type="AlphaFoldDB" id="A0AAN8G5Q7"/>
<evidence type="ECO:0000313" key="20">
    <source>
        <dbReference type="EMBL" id="KAK6165703.1"/>
    </source>
</evidence>
<protein>
    <recommendedName>
        <fullName evidence="6">Autophagy-related protein 27</fullName>
    </recommendedName>
</protein>
<dbReference type="SUPFAM" id="SSF50911">
    <property type="entry name" value="Mannose 6-phosphate receptor domain"/>
    <property type="match status" value="1"/>
</dbReference>
<evidence type="ECO:0000313" key="21">
    <source>
        <dbReference type="Proteomes" id="UP001347796"/>
    </source>
</evidence>
<sequence>MELYGDVLFIFTTLTIWITVQGAVSYTKCTKVNSCSCLTDNGLEVDLSPLTDTSGKAKFADVTATTGDGFSWNPCVDFTEKAETNCVNVAACQIQKGGDKTRYFALGDQNSAVFQINDKKNLEVTYTSKPDPTLPRIAIVELVCDESQEGTLTATGESGPASGKYLMSLTSKYACAKKPEPGSSSTTLTVGSIVLIVFLVLVIVYVIVGVSVNKFARHATGKEVVPNYTFWTALPGLIKDGVLFIFSICRRKGSEYSKI</sequence>
<dbReference type="GO" id="GO:0031966">
    <property type="term" value="C:mitochondrial membrane"/>
    <property type="evidence" value="ECO:0007669"/>
    <property type="project" value="UniProtKB-SubCell"/>
</dbReference>
<feature type="transmembrane region" description="Helical" evidence="18">
    <location>
        <begin position="228"/>
        <end position="249"/>
    </location>
</feature>
<feature type="transmembrane region" description="Helical" evidence="18">
    <location>
        <begin position="6"/>
        <end position="24"/>
    </location>
</feature>
<accession>A0AAN8G5Q7</accession>
<dbReference type="PANTHER" id="PTHR15071:SF0">
    <property type="entry name" value="MANNOSE 6-PHOSPHATE RECEPTOR-LIKE PROTEIN 1"/>
    <property type="match status" value="1"/>
</dbReference>
<dbReference type="GO" id="GO:0005802">
    <property type="term" value="C:trans-Golgi network"/>
    <property type="evidence" value="ECO:0007669"/>
    <property type="project" value="TreeGrafter"/>
</dbReference>
<keyword evidence="14" id="KW-0496">Mitochondrion</keyword>
<evidence type="ECO:0000256" key="7">
    <source>
        <dbReference type="ARBA" id="ARBA00022448"/>
    </source>
</evidence>
<evidence type="ECO:0000259" key="19">
    <source>
        <dbReference type="PROSITE" id="PS51914"/>
    </source>
</evidence>
<evidence type="ECO:0000256" key="2">
    <source>
        <dbReference type="ARBA" id="ARBA00004358"/>
    </source>
</evidence>
<keyword evidence="10" id="KW-0653">Protein transport</keyword>
<evidence type="ECO:0000256" key="14">
    <source>
        <dbReference type="ARBA" id="ARBA00023128"/>
    </source>
</evidence>
<keyword evidence="7" id="KW-0813">Transport</keyword>
<keyword evidence="9" id="KW-0732">Signal</keyword>
<comment type="caution">
    <text evidence="20">The sequence shown here is derived from an EMBL/GenBank/DDBJ whole genome shotgun (WGS) entry which is preliminary data.</text>
</comment>
<dbReference type="GO" id="GO:0000139">
    <property type="term" value="C:Golgi membrane"/>
    <property type="evidence" value="ECO:0007669"/>
    <property type="project" value="UniProtKB-SubCell"/>
</dbReference>
<evidence type="ECO:0000256" key="11">
    <source>
        <dbReference type="ARBA" id="ARBA00022989"/>
    </source>
</evidence>
<evidence type="ECO:0000256" key="4">
    <source>
        <dbReference type="ARBA" id="ARBA00004472"/>
    </source>
</evidence>
<evidence type="ECO:0000256" key="10">
    <source>
        <dbReference type="ARBA" id="ARBA00022927"/>
    </source>
</evidence>
<dbReference type="Pfam" id="PF09451">
    <property type="entry name" value="ATG27"/>
    <property type="match status" value="1"/>
</dbReference>
<dbReference type="PROSITE" id="PS51914">
    <property type="entry name" value="MRH"/>
    <property type="match status" value="1"/>
</dbReference>
<reference evidence="20 21" key="1">
    <citation type="submission" date="2024-01" db="EMBL/GenBank/DDBJ databases">
        <title>The genome of the rayed Mediterranean limpet Patella caerulea (Linnaeus, 1758).</title>
        <authorList>
            <person name="Anh-Thu Weber A."/>
            <person name="Halstead-Nussloch G."/>
        </authorList>
    </citation>
    <scope>NUCLEOTIDE SEQUENCE [LARGE SCALE GENOMIC DNA]</scope>
    <source>
        <strain evidence="20">AATW-2023a</strain>
        <tissue evidence="20">Whole specimen</tissue>
    </source>
</reference>
<evidence type="ECO:0000256" key="5">
    <source>
        <dbReference type="ARBA" id="ARBA00005363"/>
    </source>
</evidence>
<gene>
    <name evidence="20" type="ORF">SNE40_022581</name>
</gene>
<feature type="transmembrane region" description="Helical" evidence="18">
    <location>
        <begin position="187"/>
        <end position="208"/>
    </location>
</feature>
<dbReference type="GO" id="GO:0006914">
    <property type="term" value="P:autophagy"/>
    <property type="evidence" value="ECO:0007669"/>
    <property type="project" value="UniProtKB-KW"/>
</dbReference>
<evidence type="ECO:0000256" key="13">
    <source>
        <dbReference type="ARBA" id="ARBA00023034"/>
    </source>
</evidence>
<proteinExistence type="inferred from homology"/>
<dbReference type="PANTHER" id="PTHR15071">
    <property type="entry name" value="MANNOSE-6-PHOSPHATE RECEPTOR FAMILY MEMBER"/>
    <property type="match status" value="1"/>
</dbReference>
<comment type="subcellular location">
    <subcellularLocation>
        <location evidence="2">Cytoplasmic vesicle membrane</location>
        <topology evidence="2">Single-pass type I membrane protein</topology>
    </subcellularLocation>
    <subcellularLocation>
        <location evidence="3">Golgi apparatus membrane</location>
    </subcellularLocation>
    <subcellularLocation>
        <location evidence="1">Mitochondrion membrane</location>
        <topology evidence="1">Single-pass membrane protein</topology>
    </subcellularLocation>
    <subcellularLocation>
        <location evidence="4">Preautophagosomal structure membrane</location>
        <topology evidence="4">Single-pass type I membrane protein</topology>
    </subcellularLocation>
</comment>
<dbReference type="GO" id="GO:0034045">
    <property type="term" value="C:phagophore assembly site membrane"/>
    <property type="evidence" value="ECO:0007669"/>
    <property type="project" value="UniProtKB-SubCell"/>
</dbReference>
<keyword evidence="21" id="KW-1185">Reference proteome</keyword>
<evidence type="ECO:0000256" key="16">
    <source>
        <dbReference type="ARBA" id="ARBA00023157"/>
    </source>
</evidence>
<keyword evidence="11 18" id="KW-1133">Transmembrane helix</keyword>
<keyword evidence="17" id="KW-0968">Cytoplasmic vesicle</keyword>
<comment type="similarity">
    <text evidence="5">Belongs to the ATG27 family.</text>
</comment>
<dbReference type="Gene3D" id="2.70.130.10">
    <property type="entry name" value="Mannose-6-phosphate receptor binding domain"/>
    <property type="match status" value="1"/>
</dbReference>
<dbReference type="GO" id="GO:0010008">
    <property type="term" value="C:endosome membrane"/>
    <property type="evidence" value="ECO:0007669"/>
    <property type="project" value="UniProtKB-SubCell"/>
</dbReference>
<evidence type="ECO:0000256" key="9">
    <source>
        <dbReference type="ARBA" id="ARBA00022729"/>
    </source>
</evidence>
<dbReference type="InterPro" id="IPR044865">
    <property type="entry name" value="MRH_dom"/>
</dbReference>
<evidence type="ECO:0000256" key="12">
    <source>
        <dbReference type="ARBA" id="ARBA00023006"/>
    </source>
</evidence>
<evidence type="ECO:0000256" key="6">
    <source>
        <dbReference type="ARBA" id="ARBA00013776"/>
    </source>
</evidence>
<dbReference type="Proteomes" id="UP001347796">
    <property type="component" value="Unassembled WGS sequence"/>
</dbReference>
<keyword evidence="12" id="KW-0072">Autophagy</keyword>
<evidence type="ECO:0000256" key="18">
    <source>
        <dbReference type="SAM" id="Phobius"/>
    </source>
</evidence>
<feature type="domain" description="MRH" evidence="19">
    <location>
        <begin position="33"/>
        <end position="177"/>
    </location>
</feature>
<evidence type="ECO:0000256" key="1">
    <source>
        <dbReference type="ARBA" id="ARBA00004304"/>
    </source>
</evidence>